<evidence type="ECO:0000313" key="1">
    <source>
        <dbReference type="EMBL" id="MBM7125694.1"/>
    </source>
</evidence>
<dbReference type="RefSeq" id="WP_204681314.1">
    <property type="nucleotide sequence ID" value="NZ_BSNR01000001.1"/>
</dbReference>
<dbReference type="EMBL" id="JADIKE010000035">
    <property type="protein sequence ID" value="MBM7125694.1"/>
    <property type="molecule type" value="Genomic_DNA"/>
</dbReference>
<gene>
    <name evidence="1" type="ORF">ISP19_09910</name>
</gene>
<sequence>MEAFAARLDGAIPGRVAVECHKDGLFAKASHAARISVEAHDHIYVLEPQTRSGLG</sequence>
<name>A0ABS2K3H6_9GAMM</name>
<evidence type="ECO:0000313" key="2">
    <source>
        <dbReference type="Proteomes" id="UP001430149"/>
    </source>
</evidence>
<protein>
    <submittedName>
        <fullName evidence="1">Uncharacterized protein</fullName>
    </submittedName>
</protein>
<comment type="caution">
    <text evidence="1">The sequence shown here is derived from an EMBL/GenBank/DDBJ whole genome shotgun (WGS) entry which is preliminary data.</text>
</comment>
<keyword evidence="2" id="KW-1185">Reference proteome</keyword>
<reference evidence="1" key="1">
    <citation type="submission" date="2020-10" db="EMBL/GenBank/DDBJ databases">
        <title>Phylogeny of dyella-like bacteria.</title>
        <authorList>
            <person name="Fu J."/>
        </authorList>
    </citation>
    <scope>NUCLEOTIDE SEQUENCE</scope>
    <source>
        <strain evidence="1">DHOC52</strain>
    </source>
</reference>
<proteinExistence type="predicted"/>
<organism evidence="1 2">
    <name type="scientific">Dyella flava</name>
    <dbReference type="NCBI Taxonomy" id="1920170"/>
    <lineage>
        <taxon>Bacteria</taxon>
        <taxon>Pseudomonadati</taxon>
        <taxon>Pseudomonadota</taxon>
        <taxon>Gammaproteobacteria</taxon>
        <taxon>Lysobacterales</taxon>
        <taxon>Rhodanobacteraceae</taxon>
        <taxon>Dyella</taxon>
    </lineage>
</organism>
<dbReference type="Proteomes" id="UP001430149">
    <property type="component" value="Unassembled WGS sequence"/>
</dbReference>
<accession>A0ABS2K3H6</accession>